<dbReference type="RefSeq" id="WP_121218296.1">
    <property type="nucleotide sequence ID" value="NZ_RBIG01000001.1"/>
</dbReference>
<proteinExistence type="inferred from homology"/>
<dbReference type="OrthoDB" id="9802264at2"/>
<keyword evidence="6 8" id="KW-1278">Translocase</keyword>
<sequence>MSTDESFIDIQGIYKRFGGFTAVDGVDLAIRRGEFFSLLGASGCGKTTLLRMIAGFETPTEGRILIDGQDMTVVPPNRRPTNMVFQSYAIFPHLTVRDNIAYGLRKDRLAKAELDRKVAEALEMINLAGYGDRRSNELSGGQRQRVALARALIKRPKVLLLDEPLGALDKKLREKMQLELRQIQDEVGITFVFVTHDQEEALTMSCRVAVMSEGKVMQVATPRELYEAPNCRMVADFIGSMNFFLASPRGQETDRLVLEAEGLGTIRAPLPGFAVNGRAIAAIRPEKLALTTDKPLENLPAVQGNIATSAYLGDRSQFYVRLPGMAAPVAVSAQNVERTVREDLDDGTPVWLSWRDDAIVVLPE</sequence>
<dbReference type="GO" id="GO:0016887">
    <property type="term" value="F:ATP hydrolysis activity"/>
    <property type="evidence" value="ECO:0007669"/>
    <property type="project" value="InterPro"/>
</dbReference>
<dbReference type="Pfam" id="PF00005">
    <property type="entry name" value="ABC_tran"/>
    <property type="match status" value="1"/>
</dbReference>
<dbReference type="Pfam" id="PF08402">
    <property type="entry name" value="TOBE_2"/>
    <property type="match status" value="1"/>
</dbReference>
<evidence type="ECO:0000256" key="4">
    <source>
        <dbReference type="ARBA" id="ARBA00022741"/>
    </source>
</evidence>
<dbReference type="InterPro" id="IPR013611">
    <property type="entry name" value="Transp-assoc_OB_typ2"/>
</dbReference>
<organism evidence="10 11">
    <name type="scientific">Oceanibaculum indicum</name>
    <dbReference type="NCBI Taxonomy" id="526216"/>
    <lineage>
        <taxon>Bacteria</taxon>
        <taxon>Pseudomonadati</taxon>
        <taxon>Pseudomonadota</taxon>
        <taxon>Alphaproteobacteria</taxon>
        <taxon>Rhodospirillales</taxon>
        <taxon>Oceanibaculaceae</taxon>
        <taxon>Oceanibaculum</taxon>
    </lineage>
</organism>
<keyword evidence="4 8" id="KW-0547">Nucleotide-binding</keyword>
<protein>
    <recommendedName>
        <fullName evidence="8">Spermidine/putrescine import ATP-binding protein PotA</fullName>
        <ecNumber evidence="8">7.6.2.11</ecNumber>
    </recommendedName>
</protein>
<dbReference type="InterPro" id="IPR017871">
    <property type="entry name" value="ABC_transporter-like_CS"/>
</dbReference>
<evidence type="ECO:0000313" key="10">
    <source>
        <dbReference type="EMBL" id="RKQ73420.1"/>
    </source>
</evidence>
<evidence type="ECO:0000256" key="7">
    <source>
        <dbReference type="ARBA" id="ARBA00023136"/>
    </source>
</evidence>
<comment type="function">
    <text evidence="8">Part of the ABC transporter complex PotABCD involved in spermidine/putrescine import. Responsible for energy coupling to the transport system.</text>
</comment>
<dbReference type="GO" id="GO:0005524">
    <property type="term" value="F:ATP binding"/>
    <property type="evidence" value="ECO:0007669"/>
    <property type="project" value="UniProtKB-KW"/>
</dbReference>
<evidence type="ECO:0000256" key="6">
    <source>
        <dbReference type="ARBA" id="ARBA00022967"/>
    </source>
</evidence>
<feature type="domain" description="ABC transporter" evidence="9">
    <location>
        <begin position="8"/>
        <end position="238"/>
    </location>
</feature>
<dbReference type="GO" id="GO:0043190">
    <property type="term" value="C:ATP-binding cassette (ABC) transporter complex"/>
    <property type="evidence" value="ECO:0007669"/>
    <property type="project" value="InterPro"/>
</dbReference>
<dbReference type="InterPro" id="IPR050093">
    <property type="entry name" value="ABC_SmlMolc_Importer"/>
</dbReference>
<comment type="catalytic activity">
    <reaction evidence="8">
        <text>ATP + H2O + polyamine-[polyamine-binding protein]Side 1 = ADP + phosphate + polyamineSide 2 + [polyamine-binding protein]Side 1.</text>
        <dbReference type="EC" id="7.6.2.11"/>
    </reaction>
</comment>
<comment type="similarity">
    <text evidence="8">Belongs to the ABC transporter superfamily. Spermidine/putrescine importer (TC 3.A.1.11.1) family.</text>
</comment>
<dbReference type="FunFam" id="3.40.50.300:FF:000133">
    <property type="entry name" value="Spermidine/putrescine import ATP-binding protein PotA"/>
    <property type="match status" value="1"/>
</dbReference>
<dbReference type="SMART" id="SM00382">
    <property type="entry name" value="AAA"/>
    <property type="match status" value="1"/>
</dbReference>
<keyword evidence="1 8" id="KW-0813">Transport</keyword>
<dbReference type="Proteomes" id="UP000277424">
    <property type="component" value="Unassembled WGS sequence"/>
</dbReference>
<keyword evidence="3" id="KW-0997">Cell inner membrane</keyword>
<evidence type="ECO:0000256" key="3">
    <source>
        <dbReference type="ARBA" id="ARBA00022519"/>
    </source>
</evidence>
<dbReference type="Gene3D" id="3.40.50.300">
    <property type="entry name" value="P-loop containing nucleotide triphosphate hydrolases"/>
    <property type="match status" value="1"/>
</dbReference>
<dbReference type="PROSITE" id="PS00211">
    <property type="entry name" value="ABC_TRANSPORTER_1"/>
    <property type="match status" value="1"/>
</dbReference>
<dbReference type="InterPro" id="IPR003593">
    <property type="entry name" value="AAA+_ATPase"/>
</dbReference>
<dbReference type="InterPro" id="IPR008995">
    <property type="entry name" value="Mo/tungstate-bd_C_term_dom"/>
</dbReference>
<dbReference type="InterPro" id="IPR027417">
    <property type="entry name" value="P-loop_NTPase"/>
</dbReference>
<dbReference type="CDD" id="cd03300">
    <property type="entry name" value="ABC_PotA_N"/>
    <property type="match status" value="1"/>
</dbReference>
<dbReference type="InterPro" id="IPR017879">
    <property type="entry name" value="PotA_ATP-bd"/>
</dbReference>
<dbReference type="GO" id="GO:0015594">
    <property type="term" value="F:ABC-type putrescine transporter activity"/>
    <property type="evidence" value="ECO:0007669"/>
    <property type="project" value="InterPro"/>
</dbReference>
<name>A0A420WR09_9PROT</name>
<evidence type="ECO:0000313" key="11">
    <source>
        <dbReference type="Proteomes" id="UP000277424"/>
    </source>
</evidence>
<reference evidence="10 11" key="1">
    <citation type="submission" date="2018-10" db="EMBL/GenBank/DDBJ databases">
        <title>Comparative analysis of microorganisms from saline springs in Andes Mountain Range, Colombia.</title>
        <authorList>
            <person name="Rubin E."/>
        </authorList>
    </citation>
    <scope>NUCLEOTIDE SEQUENCE [LARGE SCALE GENOMIC DNA]</scope>
    <source>
        <strain evidence="10 11">USBA 36</strain>
    </source>
</reference>
<dbReference type="SUPFAM" id="SSF50331">
    <property type="entry name" value="MOP-like"/>
    <property type="match status" value="1"/>
</dbReference>
<comment type="caution">
    <text evidence="10">The sequence shown here is derived from an EMBL/GenBank/DDBJ whole genome shotgun (WGS) entry which is preliminary data.</text>
</comment>
<dbReference type="InterPro" id="IPR005893">
    <property type="entry name" value="PotA-like"/>
</dbReference>
<evidence type="ECO:0000256" key="8">
    <source>
        <dbReference type="RuleBase" id="RU364083"/>
    </source>
</evidence>
<keyword evidence="5 8" id="KW-0067">ATP-binding</keyword>
<evidence type="ECO:0000256" key="5">
    <source>
        <dbReference type="ARBA" id="ARBA00022840"/>
    </source>
</evidence>
<dbReference type="SUPFAM" id="SSF52540">
    <property type="entry name" value="P-loop containing nucleoside triphosphate hydrolases"/>
    <property type="match status" value="1"/>
</dbReference>
<dbReference type="PANTHER" id="PTHR42781">
    <property type="entry name" value="SPERMIDINE/PUTRESCINE IMPORT ATP-BINDING PROTEIN POTA"/>
    <property type="match status" value="1"/>
</dbReference>
<evidence type="ECO:0000259" key="9">
    <source>
        <dbReference type="PROSITE" id="PS50893"/>
    </source>
</evidence>
<dbReference type="PROSITE" id="PS50893">
    <property type="entry name" value="ABC_TRANSPORTER_2"/>
    <property type="match status" value="1"/>
</dbReference>
<dbReference type="EMBL" id="RBIG01000001">
    <property type="protein sequence ID" value="RKQ73420.1"/>
    <property type="molecule type" value="Genomic_DNA"/>
</dbReference>
<dbReference type="Gene3D" id="2.40.50.100">
    <property type="match status" value="1"/>
</dbReference>
<evidence type="ECO:0000256" key="2">
    <source>
        <dbReference type="ARBA" id="ARBA00022475"/>
    </source>
</evidence>
<dbReference type="InterPro" id="IPR003439">
    <property type="entry name" value="ABC_transporter-like_ATP-bd"/>
</dbReference>
<dbReference type="PANTHER" id="PTHR42781:SF5">
    <property type="entry name" value="PUTRESCINE TRANSPORT ATP-BINDING PROTEIN POTG"/>
    <property type="match status" value="1"/>
</dbReference>
<comment type="subunit">
    <text evidence="8">The complex is composed of two ATP-binding proteins (PotA), two transmembrane proteins (PotB and PotC) and a solute-binding protein (PotD).</text>
</comment>
<keyword evidence="7 8" id="KW-0472">Membrane</keyword>
<accession>A0A420WR09</accession>
<dbReference type="EC" id="7.6.2.11" evidence="8"/>
<dbReference type="AlphaFoldDB" id="A0A420WR09"/>
<dbReference type="NCBIfam" id="TIGR01187">
    <property type="entry name" value="potA"/>
    <property type="match status" value="1"/>
</dbReference>
<keyword evidence="2 8" id="KW-1003">Cell membrane</keyword>
<evidence type="ECO:0000256" key="1">
    <source>
        <dbReference type="ARBA" id="ARBA00022448"/>
    </source>
</evidence>
<gene>
    <name evidence="8" type="primary">potA</name>
    <name evidence="10" type="ORF">BCL74_1208</name>
</gene>